<evidence type="ECO:0000313" key="2">
    <source>
        <dbReference type="EMBL" id="KAJ4386051.1"/>
    </source>
</evidence>
<dbReference type="SUPFAM" id="SSF49344">
    <property type="entry name" value="CBD9-like"/>
    <property type="match status" value="1"/>
</dbReference>
<dbReference type="EMBL" id="JAPEVB010000006">
    <property type="protein sequence ID" value="KAJ4386051.1"/>
    <property type="molecule type" value="Genomic_DNA"/>
</dbReference>
<dbReference type="CDD" id="cd09620">
    <property type="entry name" value="CBM9_like_3"/>
    <property type="match status" value="1"/>
</dbReference>
<dbReference type="Gene3D" id="2.60.40.1190">
    <property type="match status" value="1"/>
</dbReference>
<sequence>MFSRIALTVALAAGAFAATTTNSTTLPSLTVPSCPSKGYLSYNLSSPDLEAFPDTAVEICYDDSVLHIDFLAYNETSFFYNSTYTTNGDIYNYEVMEVFIAKGTSDPTTYLEFEVAPNNVTFQGFIYNPSTNRTDGAPFDTFLFPTPIADGLLANTTLDEAAETWVSSVEIPLTLFNVDGATAAGTQWRMNFFRITTSPETFPTRVSGAWSPTPDNNLHNTPYFGYVQFI</sequence>
<keyword evidence="3" id="KW-1185">Reference proteome</keyword>
<reference evidence="2" key="1">
    <citation type="submission" date="2022-10" db="EMBL/GenBank/DDBJ databases">
        <title>Tapping the CABI collections for fungal endophytes: first genome assemblies for Collariella, Neodidymelliopsis, Ascochyta clinopodiicola, Didymella pomorum, Didymosphaeria variabile, Neocosmospora piperis and Neocucurbitaria cava.</title>
        <authorList>
            <person name="Hill R."/>
        </authorList>
    </citation>
    <scope>NUCLEOTIDE SEQUENCE</scope>
    <source>
        <strain evidence="2">IMI 355082</strain>
    </source>
</reference>
<dbReference type="AlphaFoldDB" id="A0A9W9CSC3"/>
<feature type="chain" id="PRO_5040959700" description="Carbohydrate-binding domain-containing protein" evidence="1">
    <location>
        <begin position="18"/>
        <end position="230"/>
    </location>
</feature>
<proteinExistence type="predicted"/>
<protein>
    <recommendedName>
        <fullName evidence="4">Carbohydrate-binding domain-containing protein</fullName>
    </recommendedName>
</protein>
<name>A0A9W9CSC3_9PEZI</name>
<evidence type="ECO:0000256" key="1">
    <source>
        <dbReference type="SAM" id="SignalP"/>
    </source>
</evidence>
<accession>A0A9W9CSC3</accession>
<dbReference type="OrthoDB" id="61321at2759"/>
<organism evidence="2 3">
    <name type="scientific">Gnomoniopsis smithogilvyi</name>
    <dbReference type="NCBI Taxonomy" id="1191159"/>
    <lineage>
        <taxon>Eukaryota</taxon>
        <taxon>Fungi</taxon>
        <taxon>Dikarya</taxon>
        <taxon>Ascomycota</taxon>
        <taxon>Pezizomycotina</taxon>
        <taxon>Sordariomycetes</taxon>
        <taxon>Sordariomycetidae</taxon>
        <taxon>Diaporthales</taxon>
        <taxon>Gnomoniaceae</taxon>
        <taxon>Gnomoniopsis</taxon>
    </lineage>
</organism>
<evidence type="ECO:0008006" key="4">
    <source>
        <dbReference type="Google" id="ProtNLM"/>
    </source>
</evidence>
<feature type="signal peptide" evidence="1">
    <location>
        <begin position="1"/>
        <end position="17"/>
    </location>
</feature>
<evidence type="ECO:0000313" key="3">
    <source>
        <dbReference type="Proteomes" id="UP001140453"/>
    </source>
</evidence>
<dbReference type="Proteomes" id="UP001140453">
    <property type="component" value="Unassembled WGS sequence"/>
</dbReference>
<comment type="caution">
    <text evidence="2">The sequence shown here is derived from an EMBL/GenBank/DDBJ whole genome shotgun (WGS) entry which is preliminary data.</text>
</comment>
<gene>
    <name evidence="2" type="ORF">N0V93_008943</name>
</gene>
<keyword evidence="1" id="KW-0732">Signal</keyword>